<name>A0A164QBP2_9AGAM</name>
<evidence type="ECO:0000313" key="2">
    <source>
        <dbReference type="EMBL" id="KZS89516.1"/>
    </source>
</evidence>
<evidence type="ECO:0000256" key="1">
    <source>
        <dbReference type="SAM" id="MobiDB-lite"/>
    </source>
</evidence>
<feature type="compositionally biased region" description="Polar residues" evidence="1">
    <location>
        <begin position="39"/>
        <end position="50"/>
    </location>
</feature>
<dbReference type="EMBL" id="KV419427">
    <property type="protein sequence ID" value="KZS89516.1"/>
    <property type="molecule type" value="Genomic_DNA"/>
</dbReference>
<gene>
    <name evidence="2" type="ORF">SISNIDRAFT_489200</name>
</gene>
<accession>A0A164QBP2</accession>
<dbReference type="Proteomes" id="UP000076722">
    <property type="component" value="Unassembled WGS sequence"/>
</dbReference>
<organism evidence="2 3">
    <name type="scientific">Sistotremastrum niveocremeum HHB9708</name>
    <dbReference type="NCBI Taxonomy" id="1314777"/>
    <lineage>
        <taxon>Eukaryota</taxon>
        <taxon>Fungi</taxon>
        <taxon>Dikarya</taxon>
        <taxon>Basidiomycota</taxon>
        <taxon>Agaricomycotina</taxon>
        <taxon>Agaricomycetes</taxon>
        <taxon>Sistotremastrales</taxon>
        <taxon>Sistotremastraceae</taxon>
        <taxon>Sertulicium</taxon>
        <taxon>Sertulicium niveocremeum</taxon>
    </lineage>
</organism>
<evidence type="ECO:0000313" key="3">
    <source>
        <dbReference type="Proteomes" id="UP000076722"/>
    </source>
</evidence>
<feature type="region of interest" description="Disordered" evidence="1">
    <location>
        <begin position="33"/>
        <end position="56"/>
    </location>
</feature>
<sequence>MLADNNERLDKHTLTNKVVRDYLYRYQPRCLSRREKPQKTNNTPRTSCNRAETRKNMSLPGHEEPCDCDSCLDSEKGPRTVTGYAVSGDFLITYYKNVVIGKPNFKLVTRQVDTAVQLAAKHIGKQTGIPGLRRQFMWQSVQYMLCVYEDDPYQRLRGCSKRSDLEHKPEFVTGLPLLQSYLVEQGAIQPNAQMSDYQVFRAHGIAAVAAEVPLWKRLVATPK</sequence>
<protein>
    <submittedName>
        <fullName evidence="2">Uncharacterized protein</fullName>
    </submittedName>
</protein>
<keyword evidence="3" id="KW-1185">Reference proteome</keyword>
<reference evidence="2 3" key="1">
    <citation type="journal article" date="2016" name="Mol. Biol. Evol.">
        <title>Comparative Genomics of Early-Diverging Mushroom-Forming Fungi Provides Insights into the Origins of Lignocellulose Decay Capabilities.</title>
        <authorList>
            <person name="Nagy L.G."/>
            <person name="Riley R."/>
            <person name="Tritt A."/>
            <person name="Adam C."/>
            <person name="Daum C."/>
            <person name="Floudas D."/>
            <person name="Sun H."/>
            <person name="Yadav J.S."/>
            <person name="Pangilinan J."/>
            <person name="Larsson K.H."/>
            <person name="Matsuura K."/>
            <person name="Barry K."/>
            <person name="Labutti K."/>
            <person name="Kuo R."/>
            <person name="Ohm R.A."/>
            <person name="Bhattacharya S.S."/>
            <person name="Shirouzu T."/>
            <person name="Yoshinaga Y."/>
            <person name="Martin F.M."/>
            <person name="Grigoriev I.V."/>
            <person name="Hibbett D.S."/>
        </authorList>
    </citation>
    <scope>NUCLEOTIDE SEQUENCE [LARGE SCALE GENOMIC DNA]</scope>
    <source>
        <strain evidence="2 3">HHB9708</strain>
    </source>
</reference>
<dbReference type="AlphaFoldDB" id="A0A164QBP2"/>
<proteinExistence type="predicted"/>